<feature type="region of interest" description="Disordered" evidence="2">
    <location>
        <begin position="159"/>
        <end position="186"/>
    </location>
</feature>
<dbReference type="PROSITE" id="PS00011">
    <property type="entry name" value="GLA_1"/>
    <property type="match status" value="1"/>
</dbReference>
<feature type="compositionally biased region" description="Basic and acidic residues" evidence="2">
    <location>
        <begin position="177"/>
        <end position="186"/>
    </location>
</feature>
<feature type="signal peptide" evidence="4">
    <location>
        <begin position="1"/>
        <end position="17"/>
    </location>
</feature>
<dbReference type="Proteomes" id="UP000694520">
    <property type="component" value="Chromosome 20"/>
</dbReference>
<dbReference type="Gene3D" id="4.10.740.10">
    <property type="entry name" value="Coagulation Factor IX"/>
    <property type="match status" value="1"/>
</dbReference>
<dbReference type="GeneTree" id="ENSGT00950000183084"/>
<dbReference type="InterPro" id="IPR000294">
    <property type="entry name" value="GLA_domain"/>
</dbReference>
<evidence type="ECO:0000313" key="7">
    <source>
        <dbReference type="Proteomes" id="UP000694520"/>
    </source>
</evidence>
<dbReference type="GO" id="GO:0005615">
    <property type="term" value="C:extracellular space"/>
    <property type="evidence" value="ECO:0007669"/>
    <property type="project" value="TreeGrafter"/>
</dbReference>
<feature type="chain" id="PRO_5034571484" description="Gla domain-containing protein" evidence="4">
    <location>
        <begin position="18"/>
        <end position="186"/>
    </location>
</feature>
<proteinExistence type="predicted"/>
<dbReference type="Pfam" id="PF00594">
    <property type="entry name" value="Gla"/>
    <property type="match status" value="1"/>
</dbReference>
<reference evidence="6" key="2">
    <citation type="submission" date="2025-08" db="UniProtKB">
        <authorList>
            <consortium name="Ensembl"/>
        </authorList>
    </citation>
    <scope>IDENTIFICATION</scope>
</reference>
<keyword evidence="1" id="KW-1015">Disulfide bond</keyword>
<evidence type="ECO:0000256" key="2">
    <source>
        <dbReference type="SAM" id="MobiDB-lite"/>
    </source>
</evidence>
<keyword evidence="3" id="KW-0812">Transmembrane</keyword>
<feature type="domain" description="Gla" evidence="5">
    <location>
        <begin position="50"/>
        <end position="96"/>
    </location>
</feature>
<dbReference type="SMART" id="SM00069">
    <property type="entry name" value="GLA"/>
    <property type="match status" value="1"/>
</dbReference>
<keyword evidence="7" id="KW-1185">Reference proteome</keyword>
<keyword evidence="3" id="KW-0472">Membrane</keyword>
<dbReference type="SUPFAM" id="SSF57630">
    <property type="entry name" value="GLA-domain"/>
    <property type="match status" value="1"/>
</dbReference>
<dbReference type="PANTHER" id="PTHR24278:SF30">
    <property type="entry name" value="TRANSMEMBRANE GAMMA-CARBOXYGLUTAMIC ACID PROTEIN 2"/>
    <property type="match status" value="1"/>
</dbReference>
<protein>
    <recommendedName>
        <fullName evidence="5">Gla domain-containing protein</fullName>
    </recommendedName>
</protein>
<accession>A0A8B9YIQ1</accession>
<dbReference type="PRINTS" id="PR00001">
    <property type="entry name" value="GLABLOOD"/>
</dbReference>
<reference evidence="6" key="1">
    <citation type="submission" date="2019-05" db="EMBL/GenBank/DDBJ databases">
        <authorList>
            <person name="Zhang S."/>
            <person name="Liu J."/>
        </authorList>
    </citation>
    <scope>NUCLEOTIDE SEQUENCE [LARGE SCALE GENOMIC DNA]</scope>
</reference>
<dbReference type="GO" id="GO:0005886">
    <property type="term" value="C:plasma membrane"/>
    <property type="evidence" value="ECO:0007669"/>
    <property type="project" value="TreeGrafter"/>
</dbReference>
<organism evidence="6 7">
    <name type="scientific">Bos mutus grunniens</name>
    <name type="common">Wild yak</name>
    <name type="synonym">Bos grunniens</name>
    <dbReference type="NCBI Taxonomy" id="30521"/>
    <lineage>
        <taxon>Eukaryota</taxon>
        <taxon>Metazoa</taxon>
        <taxon>Chordata</taxon>
        <taxon>Craniata</taxon>
        <taxon>Vertebrata</taxon>
        <taxon>Euteleostomi</taxon>
        <taxon>Mammalia</taxon>
        <taxon>Eutheria</taxon>
        <taxon>Laurasiatheria</taxon>
        <taxon>Artiodactyla</taxon>
        <taxon>Ruminantia</taxon>
        <taxon>Pecora</taxon>
        <taxon>Bovidae</taxon>
        <taxon>Bovinae</taxon>
        <taxon>Bos</taxon>
    </lineage>
</organism>
<dbReference type="AlphaFoldDB" id="A0A8B9YIQ1"/>
<dbReference type="Ensembl" id="ENSBGRT00000044407.1">
    <property type="protein sequence ID" value="ENSBGRP00000038328.1"/>
    <property type="gene ID" value="ENSBGRG00000024046.1"/>
</dbReference>
<dbReference type="PROSITE" id="PS50998">
    <property type="entry name" value="GLA_2"/>
    <property type="match status" value="1"/>
</dbReference>
<feature type="compositionally biased region" description="Basic and acidic residues" evidence="2">
    <location>
        <begin position="159"/>
        <end position="170"/>
    </location>
</feature>
<evidence type="ECO:0000313" key="6">
    <source>
        <dbReference type="Ensembl" id="ENSBGRP00000038328.1"/>
    </source>
</evidence>
<dbReference type="InterPro" id="IPR035972">
    <property type="entry name" value="GLA-like_dom_SF"/>
</dbReference>
<keyword evidence="3" id="KW-1133">Transmembrane helix</keyword>
<evidence type="ECO:0000256" key="1">
    <source>
        <dbReference type="ARBA" id="ARBA00023157"/>
    </source>
</evidence>
<dbReference type="GO" id="GO:0005509">
    <property type="term" value="F:calcium ion binding"/>
    <property type="evidence" value="ECO:0007669"/>
    <property type="project" value="InterPro"/>
</dbReference>
<keyword evidence="4" id="KW-0732">Signal</keyword>
<name>A0A8B9YIQ1_BOSMU</name>
<dbReference type="InterPro" id="IPR017857">
    <property type="entry name" value="Coagulation_fac-like_Gla_dom"/>
</dbReference>
<evidence type="ECO:0000259" key="5">
    <source>
        <dbReference type="PROSITE" id="PS50998"/>
    </source>
</evidence>
<sequence length="186" mass="20508">MRGRPSVLLLYLGLATCLDTSPSGKQGREVFLDSPEAQSFLGSRKRVPRANYWDLELFTPGNLERECLEEICSWEEAREYFEDNILTDRFWESYIYNGKGGRGRVDVASLAVGLTVGIVLIILAGLGPSGIYMAVRAAGSVPVLKSKGLWGFRALEQGEQGREGHPKETDQIGARGTAERSEEIVL</sequence>
<dbReference type="InterPro" id="IPR050442">
    <property type="entry name" value="Peptidase_S1_coag_factors"/>
</dbReference>
<dbReference type="FunFam" id="4.10.740.10:FF:000001">
    <property type="entry name" value="vitamin K-dependent protein S"/>
    <property type="match status" value="1"/>
</dbReference>
<feature type="transmembrane region" description="Helical" evidence="3">
    <location>
        <begin position="107"/>
        <end position="126"/>
    </location>
</feature>
<evidence type="ECO:0000256" key="4">
    <source>
        <dbReference type="SAM" id="SignalP"/>
    </source>
</evidence>
<evidence type="ECO:0000256" key="3">
    <source>
        <dbReference type="SAM" id="Phobius"/>
    </source>
</evidence>
<reference evidence="6" key="3">
    <citation type="submission" date="2025-09" db="UniProtKB">
        <authorList>
            <consortium name="Ensembl"/>
        </authorList>
    </citation>
    <scope>IDENTIFICATION</scope>
</reference>
<dbReference type="PANTHER" id="PTHR24278">
    <property type="entry name" value="COAGULATION FACTOR"/>
    <property type="match status" value="1"/>
</dbReference>